<protein>
    <submittedName>
        <fullName evidence="1">Uncharacterized protein</fullName>
    </submittedName>
</protein>
<dbReference type="AlphaFoldDB" id="A0A8H5F4S2"/>
<reference evidence="1 2" key="1">
    <citation type="journal article" date="2020" name="ISME J.">
        <title>Uncovering the hidden diversity of litter-decomposition mechanisms in mushroom-forming fungi.</title>
        <authorList>
            <person name="Floudas D."/>
            <person name="Bentzer J."/>
            <person name="Ahren D."/>
            <person name="Johansson T."/>
            <person name="Persson P."/>
            <person name="Tunlid A."/>
        </authorList>
    </citation>
    <scope>NUCLEOTIDE SEQUENCE [LARGE SCALE GENOMIC DNA]</scope>
    <source>
        <strain evidence="1 2">CBS 101986</strain>
    </source>
</reference>
<accession>A0A8H5F4S2</accession>
<name>A0A8H5F4S2_9AGAR</name>
<organism evidence="1 2">
    <name type="scientific">Psilocybe cf. subviscida</name>
    <dbReference type="NCBI Taxonomy" id="2480587"/>
    <lineage>
        <taxon>Eukaryota</taxon>
        <taxon>Fungi</taxon>
        <taxon>Dikarya</taxon>
        <taxon>Basidiomycota</taxon>
        <taxon>Agaricomycotina</taxon>
        <taxon>Agaricomycetes</taxon>
        <taxon>Agaricomycetidae</taxon>
        <taxon>Agaricales</taxon>
        <taxon>Agaricineae</taxon>
        <taxon>Strophariaceae</taxon>
        <taxon>Psilocybe</taxon>
    </lineage>
</organism>
<evidence type="ECO:0000313" key="2">
    <source>
        <dbReference type="Proteomes" id="UP000567179"/>
    </source>
</evidence>
<dbReference type="Proteomes" id="UP000567179">
    <property type="component" value="Unassembled WGS sequence"/>
</dbReference>
<proteinExistence type="predicted"/>
<sequence>MCGSRQATAYYCDIGVLGSVPALRWFLHFAISTAASFERARQDRTTLTTAHVPATQTSFSSPTFISPLSAHVTRHASIATTFAYVRLSNVSHSCYYLPLT</sequence>
<evidence type="ECO:0000313" key="1">
    <source>
        <dbReference type="EMBL" id="KAF5323263.1"/>
    </source>
</evidence>
<gene>
    <name evidence="1" type="ORF">D9619_013542</name>
</gene>
<dbReference type="EMBL" id="JAACJJ010000019">
    <property type="protein sequence ID" value="KAF5323263.1"/>
    <property type="molecule type" value="Genomic_DNA"/>
</dbReference>
<keyword evidence="2" id="KW-1185">Reference proteome</keyword>
<comment type="caution">
    <text evidence="1">The sequence shown here is derived from an EMBL/GenBank/DDBJ whole genome shotgun (WGS) entry which is preliminary data.</text>
</comment>